<dbReference type="GO" id="GO:0016887">
    <property type="term" value="F:ATP hydrolysis activity"/>
    <property type="evidence" value="ECO:0007669"/>
    <property type="project" value="InterPro"/>
</dbReference>
<dbReference type="InterPro" id="IPR013611">
    <property type="entry name" value="Transp-assoc_OB_typ2"/>
</dbReference>
<evidence type="ECO:0000313" key="7">
    <source>
        <dbReference type="Proteomes" id="UP001161276"/>
    </source>
</evidence>
<dbReference type="Pfam" id="PF08402">
    <property type="entry name" value="TOBE_2"/>
    <property type="match status" value="1"/>
</dbReference>
<dbReference type="InterPro" id="IPR008995">
    <property type="entry name" value="Mo/tungstate-bd_C_term_dom"/>
</dbReference>
<dbReference type="GO" id="GO:0022857">
    <property type="term" value="F:transmembrane transporter activity"/>
    <property type="evidence" value="ECO:0007669"/>
    <property type="project" value="InterPro"/>
</dbReference>
<dbReference type="PANTHER" id="PTHR42781">
    <property type="entry name" value="SPERMIDINE/PUTRESCINE IMPORT ATP-BINDING PROTEIN POTA"/>
    <property type="match status" value="1"/>
</dbReference>
<keyword evidence="4 6" id="KW-0067">ATP-binding</keyword>
<gene>
    <name evidence="6" type="ORF">N5K24_14065</name>
</gene>
<reference evidence="6" key="1">
    <citation type="submission" date="2022-09" db="EMBL/GenBank/DDBJ databases">
        <title>Intensive care unit water sources are persistently colonized with multi-drug resistant bacteria and are the site of extensive horizontal gene transfer of antibiotic resistance genes.</title>
        <authorList>
            <person name="Diorio-Toth L."/>
        </authorList>
    </citation>
    <scope>NUCLEOTIDE SEQUENCE</scope>
    <source>
        <strain evidence="6">GD03676</strain>
    </source>
</reference>
<dbReference type="GO" id="GO:0043190">
    <property type="term" value="C:ATP-binding cassette (ABC) transporter complex"/>
    <property type="evidence" value="ECO:0007669"/>
    <property type="project" value="InterPro"/>
</dbReference>
<evidence type="ECO:0000256" key="2">
    <source>
        <dbReference type="ARBA" id="ARBA00022475"/>
    </source>
</evidence>
<dbReference type="GO" id="GO:0005524">
    <property type="term" value="F:ATP binding"/>
    <property type="evidence" value="ECO:0007669"/>
    <property type="project" value="UniProtKB-KW"/>
</dbReference>
<dbReference type="InterPro" id="IPR027417">
    <property type="entry name" value="P-loop_NTPase"/>
</dbReference>
<comment type="caution">
    <text evidence="6">The sequence shown here is derived from an EMBL/GenBank/DDBJ whole genome shotgun (WGS) entry which is preliminary data.</text>
</comment>
<name>A0AA42WC30_9BURK</name>
<dbReference type="SMART" id="SM00382">
    <property type="entry name" value="AAA"/>
    <property type="match status" value="1"/>
</dbReference>
<feature type="domain" description="ABC transporter" evidence="5">
    <location>
        <begin position="4"/>
        <end position="234"/>
    </location>
</feature>
<protein>
    <submittedName>
        <fullName evidence="6">ABC transporter ATP-binding protein</fullName>
    </submittedName>
</protein>
<dbReference type="InterPro" id="IPR003439">
    <property type="entry name" value="ABC_transporter-like_ATP-bd"/>
</dbReference>
<keyword evidence="2" id="KW-1003">Cell membrane</keyword>
<dbReference type="InterPro" id="IPR050093">
    <property type="entry name" value="ABC_SmlMolc_Importer"/>
</dbReference>
<keyword evidence="3" id="KW-0547">Nucleotide-binding</keyword>
<dbReference type="Gene3D" id="3.40.50.300">
    <property type="entry name" value="P-loop containing nucleotide triphosphate hydrolases"/>
    <property type="match status" value="1"/>
</dbReference>
<evidence type="ECO:0000256" key="4">
    <source>
        <dbReference type="ARBA" id="ARBA00022840"/>
    </source>
</evidence>
<evidence type="ECO:0000256" key="3">
    <source>
        <dbReference type="ARBA" id="ARBA00022741"/>
    </source>
</evidence>
<dbReference type="SUPFAM" id="SSF50331">
    <property type="entry name" value="MOP-like"/>
    <property type="match status" value="1"/>
</dbReference>
<proteinExistence type="predicted"/>
<dbReference type="PROSITE" id="PS50893">
    <property type="entry name" value="ABC_TRANSPORTER_2"/>
    <property type="match status" value="1"/>
</dbReference>
<evidence type="ECO:0000259" key="5">
    <source>
        <dbReference type="PROSITE" id="PS50893"/>
    </source>
</evidence>
<dbReference type="RefSeq" id="WP_280027110.1">
    <property type="nucleotide sequence ID" value="NZ_JAOCKG010000005.1"/>
</dbReference>
<dbReference type="PANTHER" id="PTHR42781:SF4">
    <property type="entry name" value="SPERMIDINE_PUTRESCINE IMPORT ATP-BINDING PROTEIN POTA"/>
    <property type="match status" value="1"/>
</dbReference>
<organism evidence="6 7">
    <name type="scientific">Achromobacter marplatensis</name>
    <dbReference type="NCBI Taxonomy" id="470868"/>
    <lineage>
        <taxon>Bacteria</taxon>
        <taxon>Pseudomonadati</taxon>
        <taxon>Pseudomonadota</taxon>
        <taxon>Betaproteobacteria</taxon>
        <taxon>Burkholderiales</taxon>
        <taxon>Alcaligenaceae</taxon>
        <taxon>Achromobacter</taxon>
    </lineage>
</organism>
<dbReference type="AlphaFoldDB" id="A0AA42WC30"/>
<evidence type="ECO:0000256" key="1">
    <source>
        <dbReference type="ARBA" id="ARBA00022448"/>
    </source>
</evidence>
<dbReference type="Pfam" id="PF00005">
    <property type="entry name" value="ABC_tran"/>
    <property type="match status" value="1"/>
</dbReference>
<dbReference type="GO" id="GO:0015697">
    <property type="term" value="P:quaternary ammonium group transport"/>
    <property type="evidence" value="ECO:0007669"/>
    <property type="project" value="UniProtKB-ARBA"/>
</dbReference>
<dbReference type="FunFam" id="3.40.50.300:FF:000425">
    <property type="entry name" value="Probable ABC transporter, ATP-binding subunit"/>
    <property type="match status" value="1"/>
</dbReference>
<sequence length="353" mass="38431">MTYLVLDRLSKRYGDTTAVEALSLSVNRGEFISLLGPSGCGKTTTLQMIAGFVEPSGGSIVLDGRDVSRVPANKRGLGLVFQNYALFPHMTAAENVSFGLEMQRVKKDERESRVADALKLVGLSHLADRHPARMSGGQQQRVALARALVIRPSVLLLDEPLSNLDAKLREEMQLELRSIQRTIGTTTILVTHDQSEALALSDRIVVMNQGRVEQVADPFQAYEGPASHFVGGFLGKANVFTPLFEQYGDETRARVGEAHIPMAGAPVPQGAVIVRPEKILFSEPAACALPGRMKTRVFQGNHWLCQVETSVGEVMVIRQNDGVPVPAEGETVHLRWRAQDMCTVASAPQGRPS</sequence>
<evidence type="ECO:0000313" key="6">
    <source>
        <dbReference type="EMBL" id="MDH2051526.1"/>
    </source>
</evidence>
<dbReference type="PROSITE" id="PS00211">
    <property type="entry name" value="ABC_TRANSPORTER_1"/>
    <property type="match status" value="1"/>
</dbReference>
<dbReference type="EMBL" id="JAOCKG010000005">
    <property type="protein sequence ID" value="MDH2051526.1"/>
    <property type="molecule type" value="Genomic_DNA"/>
</dbReference>
<dbReference type="Proteomes" id="UP001161276">
    <property type="component" value="Unassembled WGS sequence"/>
</dbReference>
<dbReference type="InterPro" id="IPR003593">
    <property type="entry name" value="AAA+_ATPase"/>
</dbReference>
<keyword evidence="1" id="KW-0813">Transport</keyword>
<accession>A0AA42WC30</accession>
<keyword evidence="2" id="KW-0472">Membrane</keyword>
<dbReference type="InterPro" id="IPR017871">
    <property type="entry name" value="ABC_transporter-like_CS"/>
</dbReference>
<dbReference type="SUPFAM" id="SSF52540">
    <property type="entry name" value="P-loop containing nucleoside triphosphate hydrolases"/>
    <property type="match status" value="1"/>
</dbReference>